<feature type="chain" id="PRO_5018129673" evidence="1">
    <location>
        <begin position="18"/>
        <end position="75"/>
    </location>
</feature>
<protein>
    <submittedName>
        <fullName evidence="2">Uncharacterized protein</fullName>
    </submittedName>
</protein>
<keyword evidence="1" id="KW-0732">Signal</keyword>
<proteinExistence type="predicted"/>
<dbReference type="AlphaFoldDB" id="A0A3N4I255"/>
<gene>
    <name evidence="2" type="ORF">BJ508DRAFT_132042</name>
</gene>
<sequence>MKAWLVISNLRLVRTWAFRGGPLRRLVTSYRRWNEIQAFEGEILCGHGTLTDMSVMVPKSWRDQILGDSERTNIT</sequence>
<feature type="signal peptide" evidence="1">
    <location>
        <begin position="1"/>
        <end position="17"/>
    </location>
</feature>
<dbReference type="EMBL" id="ML119692">
    <property type="protein sequence ID" value="RPA80069.1"/>
    <property type="molecule type" value="Genomic_DNA"/>
</dbReference>
<reference evidence="2 3" key="1">
    <citation type="journal article" date="2018" name="Nat. Ecol. Evol.">
        <title>Pezizomycetes genomes reveal the molecular basis of ectomycorrhizal truffle lifestyle.</title>
        <authorList>
            <person name="Murat C."/>
            <person name="Payen T."/>
            <person name="Noel B."/>
            <person name="Kuo A."/>
            <person name="Morin E."/>
            <person name="Chen J."/>
            <person name="Kohler A."/>
            <person name="Krizsan K."/>
            <person name="Balestrini R."/>
            <person name="Da Silva C."/>
            <person name="Montanini B."/>
            <person name="Hainaut M."/>
            <person name="Levati E."/>
            <person name="Barry K.W."/>
            <person name="Belfiori B."/>
            <person name="Cichocki N."/>
            <person name="Clum A."/>
            <person name="Dockter R.B."/>
            <person name="Fauchery L."/>
            <person name="Guy J."/>
            <person name="Iotti M."/>
            <person name="Le Tacon F."/>
            <person name="Lindquist E.A."/>
            <person name="Lipzen A."/>
            <person name="Malagnac F."/>
            <person name="Mello A."/>
            <person name="Molinier V."/>
            <person name="Miyauchi S."/>
            <person name="Poulain J."/>
            <person name="Riccioni C."/>
            <person name="Rubini A."/>
            <person name="Sitrit Y."/>
            <person name="Splivallo R."/>
            <person name="Traeger S."/>
            <person name="Wang M."/>
            <person name="Zifcakova L."/>
            <person name="Wipf D."/>
            <person name="Zambonelli A."/>
            <person name="Paolocci F."/>
            <person name="Nowrousian M."/>
            <person name="Ottonello S."/>
            <person name="Baldrian P."/>
            <person name="Spatafora J.W."/>
            <person name="Henrissat B."/>
            <person name="Nagy L.G."/>
            <person name="Aury J.M."/>
            <person name="Wincker P."/>
            <person name="Grigoriev I.V."/>
            <person name="Bonfante P."/>
            <person name="Martin F.M."/>
        </authorList>
    </citation>
    <scope>NUCLEOTIDE SEQUENCE [LARGE SCALE GENOMIC DNA]</scope>
    <source>
        <strain evidence="2 3">RN42</strain>
    </source>
</reference>
<evidence type="ECO:0000256" key="1">
    <source>
        <dbReference type="SAM" id="SignalP"/>
    </source>
</evidence>
<organism evidence="2 3">
    <name type="scientific">Ascobolus immersus RN42</name>
    <dbReference type="NCBI Taxonomy" id="1160509"/>
    <lineage>
        <taxon>Eukaryota</taxon>
        <taxon>Fungi</taxon>
        <taxon>Dikarya</taxon>
        <taxon>Ascomycota</taxon>
        <taxon>Pezizomycotina</taxon>
        <taxon>Pezizomycetes</taxon>
        <taxon>Pezizales</taxon>
        <taxon>Ascobolaceae</taxon>
        <taxon>Ascobolus</taxon>
    </lineage>
</organism>
<keyword evidence="3" id="KW-1185">Reference proteome</keyword>
<name>A0A3N4I255_ASCIM</name>
<evidence type="ECO:0000313" key="3">
    <source>
        <dbReference type="Proteomes" id="UP000275078"/>
    </source>
</evidence>
<accession>A0A3N4I255</accession>
<dbReference type="Proteomes" id="UP000275078">
    <property type="component" value="Unassembled WGS sequence"/>
</dbReference>
<evidence type="ECO:0000313" key="2">
    <source>
        <dbReference type="EMBL" id="RPA80069.1"/>
    </source>
</evidence>